<evidence type="ECO:0000256" key="1">
    <source>
        <dbReference type="SAM" id="MobiDB-lite"/>
    </source>
</evidence>
<feature type="region of interest" description="Disordered" evidence="1">
    <location>
        <begin position="30"/>
        <end position="80"/>
    </location>
</feature>
<accession>A0A8K0DXZ0</accession>
<organism evidence="2 3">
    <name type="scientific">Rhamnella rubrinervis</name>
    <dbReference type="NCBI Taxonomy" id="2594499"/>
    <lineage>
        <taxon>Eukaryota</taxon>
        <taxon>Viridiplantae</taxon>
        <taxon>Streptophyta</taxon>
        <taxon>Embryophyta</taxon>
        <taxon>Tracheophyta</taxon>
        <taxon>Spermatophyta</taxon>
        <taxon>Magnoliopsida</taxon>
        <taxon>eudicotyledons</taxon>
        <taxon>Gunneridae</taxon>
        <taxon>Pentapetalae</taxon>
        <taxon>rosids</taxon>
        <taxon>fabids</taxon>
        <taxon>Rosales</taxon>
        <taxon>Rhamnaceae</taxon>
        <taxon>rhamnoid group</taxon>
        <taxon>Rhamneae</taxon>
        <taxon>Rhamnella</taxon>
    </lineage>
</organism>
<proteinExistence type="predicted"/>
<gene>
    <name evidence="2" type="ORF">FNV43_RR24369</name>
</gene>
<keyword evidence="3" id="KW-1185">Reference proteome</keyword>
<dbReference type="EMBL" id="VOIH02000011">
    <property type="protein sequence ID" value="KAF3433267.1"/>
    <property type="molecule type" value="Genomic_DNA"/>
</dbReference>
<name>A0A8K0DXZ0_9ROSA</name>
<feature type="compositionally biased region" description="Basic and acidic residues" evidence="1">
    <location>
        <begin position="63"/>
        <end position="80"/>
    </location>
</feature>
<dbReference type="AlphaFoldDB" id="A0A8K0DXZ0"/>
<evidence type="ECO:0000313" key="2">
    <source>
        <dbReference type="EMBL" id="KAF3433267.1"/>
    </source>
</evidence>
<protein>
    <submittedName>
        <fullName evidence="2">Uncharacterized protein</fullName>
    </submittedName>
</protein>
<evidence type="ECO:0000313" key="3">
    <source>
        <dbReference type="Proteomes" id="UP000796880"/>
    </source>
</evidence>
<dbReference type="Proteomes" id="UP000796880">
    <property type="component" value="Unassembled WGS sequence"/>
</dbReference>
<reference evidence="2" key="1">
    <citation type="submission" date="2020-03" db="EMBL/GenBank/DDBJ databases">
        <title>A high-quality chromosome-level genome assembly of a woody plant with both climbing and erect habits, Rhamnella rubrinervis.</title>
        <authorList>
            <person name="Lu Z."/>
            <person name="Yang Y."/>
            <person name="Zhu X."/>
            <person name="Sun Y."/>
        </authorList>
    </citation>
    <scope>NUCLEOTIDE SEQUENCE</scope>
    <source>
        <strain evidence="2">BYM</strain>
        <tissue evidence="2">Leaf</tissue>
    </source>
</reference>
<comment type="caution">
    <text evidence="2">The sequence shown here is derived from an EMBL/GenBank/DDBJ whole genome shotgun (WGS) entry which is preliminary data.</text>
</comment>
<sequence>MGDKKLKRNACGDDGGGDAWQIEAQSQHLRLRKKEAKRGFQGSRGEKEGRKGFDEVGLMEDVDGQRKKNIRGDHEETLSH</sequence>
<feature type="compositionally biased region" description="Basic and acidic residues" evidence="1">
    <location>
        <begin position="44"/>
        <end position="54"/>
    </location>
</feature>